<keyword evidence="2" id="KW-1185">Reference proteome</keyword>
<comment type="caution">
    <text evidence="1">The sequence shown here is derived from an EMBL/GenBank/DDBJ whole genome shotgun (WGS) entry which is preliminary data.</text>
</comment>
<dbReference type="RefSeq" id="WP_040742193.1">
    <property type="nucleotide sequence ID" value="NZ_QJKF01000026.1"/>
</dbReference>
<dbReference type="AlphaFoldDB" id="A0A318JP17"/>
<name>A0A318JP17_9NOCA</name>
<proteinExistence type="predicted"/>
<dbReference type="OrthoDB" id="4544694at2"/>
<organism evidence="1 2">
    <name type="scientific">Nocardia tenerifensis</name>
    <dbReference type="NCBI Taxonomy" id="228006"/>
    <lineage>
        <taxon>Bacteria</taxon>
        <taxon>Bacillati</taxon>
        <taxon>Actinomycetota</taxon>
        <taxon>Actinomycetes</taxon>
        <taxon>Mycobacteriales</taxon>
        <taxon>Nocardiaceae</taxon>
        <taxon>Nocardia</taxon>
    </lineage>
</organism>
<sequence length="138" mass="15648">MRPWPRVKDKGVRSFLTLPQVAEVTGQPYTKLLRLWKTGGRMPSPDIMVGRRGGWSLPCAQYWKQLEFGLFPRPACLHTVTIGTIAAQYEVQWWQVWNRIEVGVIDEPAVWLDGQPGWLPRVRTSSTTGEAAESETSP</sequence>
<evidence type="ECO:0000313" key="1">
    <source>
        <dbReference type="EMBL" id="PXX53958.1"/>
    </source>
</evidence>
<protein>
    <submittedName>
        <fullName evidence="1">Uncharacterized protein</fullName>
    </submittedName>
</protein>
<dbReference type="EMBL" id="QJKF01000026">
    <property type="protein sequence ID" value="PXX53958.1"/>
    <property type="molecule type" value="Genomic_DNA"/>
</dbReference>
<accession>A0A318JP17</accession>
<gene>
    <name evidence="1" type="ORF">DFR70_12679</name>
</gene>
<evidence type="ECO:0000313" key="2">
    <source>
        <dbReference type="Proteomes" id="UP000247569"/>
    </source>
</evidence>
<dbReference type="Proteomes" id="UP000247569">
    <property type="component" value="Unassembled WGS sequence"/>
</dbReference>
<reference evidence="1 2" key="1">
    <citation type="submission" date="2018-05" db="EMBL/GenBank/DDBJ databases">
        <title>Genomic Encyclopedia of Type Strains, Phase IV (KMG-IV): sequencing the most valuable type-strain genomes for metagenomic binning, comparative biology and taxonomic classification.</title>
        <authorList>
            <person name="Goeker M."/>
        </authorList>
    </citation>
    <scope>NUCLEOTIDE SEQUENCE [LARGE SCALE GENOMIC DNA]</scope>
    <source>
        <strain evidence="1 2">DSM 44704</strain>
    </source>
</reference>